<dbReference type="InParanoid" id="A0A1X7U5U8"/>
<sequence length="16" mass="1861">MVCSYSSLHLHFPVLK</sequence>
<proteinExistence type="predicted"/>
<organism evidence="1">
    <name type="scientific">Amphimedon queenslandica</name>
    <name type="common">Sponge</name>
    <dbReference type="NCBI Taxonomy" id="400682"/>
    <lineage>
        <taxon>Eukaryota</taxon>
        <taxon>Metazoa</taxon>
        <taxon>Porifera</taxon>
        <taxon>Demospongiae</taxon>
        <taxon>Heteroscleromorpha</taxon>
        <taxon>Haplosclerida</taxon>
        <taxon>Niphatidae</taxon>
        <taxon>Amphimedon</taxon>
    </lineage>
</organism>
<dbReference type="AlphaFoldDB" id="A0A1X7U5U8"/>
<evidence type="ECO:0000313" key="1">
    <source>
        <dbReference type="EnsemblMetazoa" id="Aqu2.1.22836_001"/>
    </source>
</evidence>
<protein>
    <submittedName>
        <fullName evidence="1">Uncharacterized protein</fullName>
    </submittedName>
</protein>
<name>A0A1X7U5U8_AMPQE</name>
<dbReference type="EnsemblMetazoa" id="Aqu2.1.22836_001">
    <property type="protein sequence ID" value="Aqu2.1.22836_001"/>
    <property type="gene ID" value="Aqu2.1.22836"/>
</dbReference>
<reference evidence="1" key="1">
    <citation type="submission" date="2017-05" db="UniProtKB">
        <authorList>
            <consortium name="EnsemblMetazoa"/>
        </authorList>
    </citation>
    <scope>IDENTIFICATION</scope>
</reference>
<accession>A0A1X7U5U8</accession>